<name>A0A2I0H293_PUNGR</name>
<feature type="non-terminal residue" evidence="7">
    <location>
        <position position="1"/>
    </location>
</feature>
<keyword evidence="3 6" id="KW-0812">Transmembrane</keyword>
<dbReference type="STRING" id="22663.A0A2I0H293"/>
<dbReference type="PANTHER" id="PTHR45724:SF13">
    <property type="entry name" value="AQUAPORIN NIP1-1-RELATED"/>
    <property type="match status" value="1"/>
</dbReference>
<evidence type="ECO:0000313" key="8">
    <source>
        <dbReference type="Proteomes" id="UP000233551"/>
    </source>
</evidence>
<keyword evidence="4 6" id="KW-1133">Transmembrane helix</keyword>
<organism evidence="7 8">
    <name type="scientific">Punica granatum</name>
    <name type="common">Pomegranate</name>
    <dbReference type="NCBI Taxonomy" id="22663"/>
    <lineage>
        <taxon>Eukaryota</taxon>
        <taxon>Viridiplantae</taxon>
        <taxon>Streptophyta</taxon>
        <taxon>Embryophyta</taxon>
        <taxon>Tracheophyta</taxon>
        <taxon>Spermatophyta</taxon>
        <taxon>Magnoliopsida</taxon>
        <taxon>eudicotyledons</taxon>
        <taxon>Gunneridae</taxon>
        <taxon>Pentapetalae</taxon>
        <taxon>rosids</taxon>
        <taxon>malvids</taxon>
        <taxon>Myrtales</taxon>
        <taxon>Lythraceae</taxon>
        <taxon>Punica</taxon>
    </lineage>
</organism>
<protein>
    <recommendedName>
        <fullName evidence="9">Aquaporin</fullName>
    </recommendedName>
</protein>
<comment type="caution">
    <text evidence="7">The sequence shown here is derived from an EMBL/GenBank/DDBJ whole genome shotgun (WGS) entry which is preliminary data.</text>
</comment>
<dbReference type="Proteomes" id="UP000233551">
    <property type="component" value="Unassembled WGS sequence"/>
</dbReference>
<reference evidence="7 8" key="1">
    <citation type="submission" date="2017-11" db="EMBL/GenBank/DDBJ databases">
        <title>De-novo sequencing of pomegranate (Punica granatum L.) genome.</title>
        <authorList>
            <person name="Akparov Z."/>
            <person name="Amiraslanov A."/>
            <person name="Hajiyeva S."/>
            <person name="Abbasov M."/>
            <person name="Kaur K."/>
            <person name="Hamwieh A."/>
            <person name="Solovyev V."/>
            <person name="Salamov A."/>
            <person name="Braich B."/>
            <person name="Kosarev P."/>
            <person name="Mahmoud A."/>
            <person name="Hajiyev E."/>
            <person name="Babayeva S."/>
            <person name="Izzatullayeva V."/>
            <person name="Mammadov A."/>
            <person name="Mammadov A."/>
            <person name="Sharifova S."/>
            <person name="Ojaghi J."/>
            <person name="Eynullazada K."/>
            <person name="Bayramov B."/>
            <person name="Abdulazimova A."/>
            <person name="Shahmuradov I."/>
        </authorList>
    </citation>
    <scope>NUCLEOTIDE SEQUENCE [LARGE SCALE GENOMIC DNA]</scope>
    <source>
        <strain evidence="8">cv. AG2017</strain>
        <tissue evidence="7">Leaf</tissue>
    </source>
</reference>
<dbReference type="InterPro" id="IPR023271">
    <property type="entry name" value="Aquaporin-like"/>
</dbReference>
<gene>
    <name evidence="7" type="ORF">CRG98_049891</name>
</gene>
<dbReference type="PANTHER" id="PTHR45724">
    <property type="entry name" value="AQUAPORIN NIP2-1"/>
    <property type="match status" value="1"/>
</dbReference>
<feature type="non-terminal residue" evidence="7">
    <location>
        <position position="66"/>
    </location>
</feature>
<evidence type="ECO:0000256" key="3">
    <source>
        <dbReference type="ARBA" id="ARBA00022692"/>
    </source>
</evidence>
<dbReference type="Gene3D" id="1.20.1080.10">
    <property type="entry name" value="Glycerol uptake facilitator protein"/>
    <property type="match status" value="1"/>
</dbReference>
<dbReference type="GO" id="GO:0015267">
    <property type="term" value="F:channel activity"/>
    <property type="evidence" value="ECO:0007669"/>
    <property type="project" value="InterPro"/>
</dbReference>
<keyword evidence="5 6" id="KW-0472">Membrane</keyword>
<dbReference type="Pfam" id="PF00230">
    <property type="entry name" value="MIP"/>
    <property type="match status" value="1"/>
</dbReference>
<evidence type="ECO:0000256" key="1">
    <source>
        <dbReference type="ARBA" id="ARBA00004141"/>
    </source>
</evidence>
<evidence type="ECO:0000256" key="5">
    <source>
        <dbReference type="ARBA" id="ARBA00023136"/>
    </source>
</evidence>
<keyword evidence="2" id="KW-0813">Transport</keyword>
<evidence type="ECO:0000313" key="7">
    <source>
        <dbReference type="EMBL" id="PKH89664.1"/>
    </source>
</evidence>
<evidence type="ECO:0000256" key="6">
    <source>
        <dbReference type="SAM" id="Phobius"/>
    </source>
</evidence>
<keyword evidence="8" id="KW-1185">Reference proteome</keyword>
<dbReference type="AlphaFoldDB" id="A0A2I0H293"/>
<dbReference type="SUPFAM" id="SSF81338">
    <property type="entry name" value="Aquaporin-like"/>
    <property type="match status" value="1"/>
</dbReference>
<dbReference type="EMBL" id="PGOL01043581">
    <property type="protein sequence ID" value="PKH89664.1"/>
    <property type="molecule type" value="Genomic_DNA"/>
</dbReference>
<proteinExistence type="predicted"/>
<dbReference type="InterPro" id="IPR034294">
    <property type="entry name" value="Aquaporin_transptr"/>
</dbReference>
<comment type="subcellular location">
    <subcellularLocation>
        <location evidence="1">Membrane</location>
        <topology evidence="1">Multi-pass membrane protein</topology>
    </subcellularLocation>
</comment>
<evidence type="ECO:0000256" key="2">
    <source>
        <dbReference type="ARBA" id="ARBA00022448"/>
    </source>
</evidence>
<evidence type="ECO:0000256" key="4">
    <source>
        <dbReference type="ARBA" id="ARBA00022989"/>
    </source>
</evidence>
<dbReference type="InterPro" id="IPR000425">
    <property type="entry name" value="MIP"/>
</dbReference>
<accession>A0A2I0H293</accession>
<feature type="transmembrane region" description="Helical" evidence="6">
    <location>
        <begin position="43"/>
        <end position="61"/>
    </location>
</feature>
<dbReference type="GO" id="GO:0016020">
    <property type="term" value="C:membrane"/>
    <property type="evidence" value="ECO:0007669"/>
    <property type="project" value="UniProtKB-SubCell"/>
</dbReference>
<evidence type="ECO:0008006" key="9">
    <source>
        <dbReference type="Google" id="ProtNLM"/>
    </source>
</evidence>
<sequence>VPAYVAAQMLGSLLASGTLRLLFTGRHDQFAGTLPTGSDMQAFVIEFIITFYLMFVISGVATDNRA</sequence>